<dbReference type="InterPro" id="IPR011333">
    <property type="entry name" value="SKP1/BTB/POZ_sf"/>
</dbReference>
<dbReference type="Gene3D" id="1.25.40.420">
    <property type="match status" value="1"/>
</dbReference>
<dbReference type="InterPro" id="IPR000210">
    <property type="entry name" value="BTB/POZ_dom"/>
</dbReference>
<dbReference type="WBParaSite" id="Pan_g12701.t1">
    <property type="protein sequence ID" value="Pan_g12701.t1"/>
    <property type="gene ID" value="Pan_g12701"/>
</dbReference>
<evidence type="ECO:0000313" key="3">
    <source>
        <dbReference type="WBParaSite" id="Pan_g12701.t1"/>
    </source>
</evidence>
<dbReference type="InterPro" id="IPR008979">
    <property type="entry name" value="Galactose-bd-like_sf"/>
</dbReference>
<reference evidence="3" key="2">
    <citation type="submission" date="2020-10" db="UniProtKB">
        <authorList>
            <consortium name="WormBaseParasite"/>
        </authorList>
    </citation>
    <scope>IDENTIFICATION</scope>
</reference>
<dbReference type="Pfam" id="PF00651">
    <property type="entry name" value="BTB"/>
    <property type="match status" value="1"/>
</dbReference>
<dbReference type="GO" id="GO:0005737">
    <property type="term" value="C:cytoplasm"/>
    <property type="evidence" value="ECO:0007669"/>
    <property type="project" value="TreeGrafter"/>
</dbReference>
<dbReference type="GO" id="GO:0008344">
    <property type="term" value="P:adult locomotory behavior"/>
    <property type="evidence" value="ECO:0007669"/>
    <property type="project" value="TreeGrafter"/>
</dbReference>
<dbReference type="Gene3D" id="3.30.710.10">
    <property type="entry name" value="Potassium Channel Kv1.1, Chain A"/>
    <property type="match status" value="1"/>
</dbReference>
<feature type="domain" description="BTB" evidence="1">
    <location>
        <begin position="22"/>
        <end position="89"/>
    </location>
</feature>
<proteinExistence type="predicted"/>
<dbReference type="InterPro" id="IPR052407">
    <property type="entry name" value="BTB_POZ_domain_cont_9"/>
</dbReference>
<dbReference type="SMART" id="SM00875">
    <property type="entry name" value="BACK"/>
    <property type="match status" value="1"/>
</dbReference>
<dbReference type="SMART" id="SM00225">
    <property type="entry name" value="BTB"/>
    <property type="match status" value="1"/>
</dbReference>
<dbReference type="Pfam" id="PF07707">
    <property type="entry name" value="BACK"/>
    <property type="match status" value="1"/>
</dbReference>
<dbReference type="PROSITE" id="PS50097">
    <property type="entry name" value="BTB"/>
    <property type="match status" value="1"/>
</dbReference>
<sequence length="525" mass="59200">MTTITEHVVNRFSDLYLDEKSSDVLILIDNVKLSAHSKVLAHRCKYFEAMFASGMVEATSKHIEIRETSIDAFKAVLKWIYTGTINLGSLGNAFEILRLARMYEMTEVVDVAVCYFEDHCTVDSVCLILNEAILNSLDSLTDFAMKFVADKPNDVLKHGSFNELSTDAINVMLTRAVFAASNRDVFYAVVGWMKANPTKSADFPDVLKNVPLYTITLADLAVVPSDVLDANVFVDLTRQQQVAGPACCLKDENVVAPKYGVYVVTGGDSSFFNDNSKGILEHTIKSSDDGIFINLDRQFKLNSFKMQLVDTDKQNFSYWIAVSDDNVNWTRVIDHSKYLCRSLQNLYFKPRSVRFIRICGTGPVDGTFKISSFEASYTTEPFEVDPETTLVIPSENVALTKKGATIVHGLSYYTSMIDGFSCYPEGTHHNIGEQGIIVQLPQPYLLDSMKLLLWNQDDGVYSYNIKISVDQVNWTRVFSEEEVSSWREIHFDRQPVVFIKVTGTYNSVFHIFRCVYLECPVITRG</sequence>
<dbReference type="PANTHER" id="PTHR46306">
    <property type="entry name" value="BTB/POZ DOMAIN-CONTAINING PROTEIN 9"/>
    <property type="match status" value="1"/>
</dbReference>
<dbReference type="AlphaFoldDB" id="A0A7E4UTL9"/>
<protein>
    <submittedName>
        <fullName evidence="3">BTB domain-containing protein</fullName>
    </submittedName>
</protein>
<dbReference type="SUPFAM" id="SSF54695">
    <property type="entry name" value="POZ domain"/>
    <property type="match status" value="1"/>
</dbReference>
<dbReference type="PANTHER" id="PTHR46306:SF1">
    <property type="entry name" value="BTB_POZ DOMAIN-CONTAINING PROTEIN 9"/>
    <property type="match status" value="1"/>
</dbReference>
<organism evidence="2 3">
    <name type="scientific">Panagrellus redivivus</name>
    <name type="common">Microworm</name>
    <dbReference type="NCBI Taxonomy" id="6233"/>
    <lineage>
        <taxon>Eukaryota</taxon>
        <taxon>Metazoa</taxon>
        <taxon>Ecdysozoa</taxon>
        <taxon>Nematoda</taxon>
        <taxon>Chromadorea</taxon>
        <taxon>Rhabditida</taxon>
        <taxon>Tylenchina</taxon>
        <taxon>Panagrolaimomorpha</taxon>
        <taxon>Panagrolaimoidea</taxon>
        <taxon>Panagrolaimidae</taxon>
        <taxon>Panagrellus</taxon>
    </lineage>
</organism>
<name>A0A7E4UTL9_PANRE</name>
<evidence type="ECO:0000259" key="1">
    <source>
        <dbReference type="PROSITE" id="PS50097"/>
    </source>
</evidence>
<dbReference type="InterPro" id="IPR011705">
    <property type="entry name" value="BACK"/>
</dbReference>
<evidence type="ECO:0000313" key="2">
    <source>
        <dbReference type="Proteomes" id="UP000492821"/>
    </source>
</evidence>
<keyword evidence="2" id="KW-1185">Reference proteome</keyword>
<dbReference type="SUPFAM" id="SSF49785">
    <property type="entry name" value="Galactose-binding domain-like"/>
    <property type="match status" value="2"/>
</dbReference>
<dbReference type="Gene3D" id="2.60.120.260">
    <property type="entry name" value="Galactose-binding domain-like"/>
    <property type="match status" value="2"/>
</dbReference>
<dbReference type="Proteomes" id="UP000492821">
    <property type="component" value="Unassembled WGS sequence"/>
</dbReference>
<dbReference type="GO" id="GO:0050804">
    <property type="term" value="P:modulation of chemical synaptic transmission"/>
    <property type="evidence" value="ECO:0007669"/>
    <property type="project" value="TreeGrafter"/>
</dbReference>
<reference evidence="2" key="1">
    <citation type="journal article" date="2013" name="Genetics">
        <title>The draft genome and transcriptome of Panagrellus redivivus are shaped by the harsh demands of a free-living lifestyle.</title>
        <authorList>
            <person name="Srinivasan J."/>
            <person name="Dillman A.R."/>
            <person name="Macchietto M.G."/>
            <person name="Heikkinen L."/>
            <person name="Lakso M."/>
            <person name="Fracchia K.M."/>
            <person name="Antoshechkin I."/>
            <person name="Mortazavi A."/>
            <person name="Wong G."/>
            <person name="Sternberg P.W."/>
        </authorList>
    </citation>
    <scope>NUCLEOTIDE SEQUENCE [LARGE SCALE GENOMIC DNA]</scope>
    <source>
        <strain evidence="2">MT8872</strain>
    </source>
</reference>
<accession>A0A7E4UTL9</accession>
<dbReference type="GO" id="GO:0048512">
    <property type="term" value="P:circadian behavior"/>
    <property type="evidence" value="ECO:0007669"/>
    <property type="project" value="TreeGrafter"/>
</dbReference>